<keyword evidence="3" id="KW-1185">Reference proteome</keyword>
<gene>
    <name evidence="2" type="ORF">CCGE525_13400</name>
</gene>
<dbReference type="AlphaFoldDB" id="A0A387FQK4"/>
<name>A0A387FQK4_9HYPH</name>
<dbReference type="KEGG" id="rjg:CCGE525_13400"/>
<organism evidence="2 3">
    <name type="scientific">Rhizobium jaguaris</name>
    <dbReference type="NCBI Taxonomy" id="1312183"/>
    <lineage>
        <taxon>Bacteria</taxon>
        <taxon>Pseudomonadati</taxon>
        <taxon>Pseudomonadota</taxon>
        <taxon>Alphaproteobacteria</taxon>
        <taxon>Hyphomicrobiales</taxon>
        <taxon>Rhizobiaceae</taxon>
        <taxon>Rhizobium/Agrobacterium group</taxon>
        <taxon>Rhizobium</taxon>
    </lineage>
</organism>
<evidence type="ECO:0000259" key="1">
    <source>
        <dbReference type="PROSITE" id="PS50878"/>
    </source>
</evidence>
<dbReference type="RefSeq" id="WP_120704693.1">
    <property type="nucleotide sequence ID" value="NZ_CP032694.1"/>
</dbReference>
<dbReference type="PROSITE" id="PS50878">
    <property type="entry name" value="RT_POL"/>
    <property type="match status" value="1"/>
</dbReference>
<proteinExistence type="predicted"/>
<dbReference type="EMBL" id="CP032694">
    <property type="protein sequence ID" value="AYG59685.1"/>
    <property type="molecule type" value="Genomic_DNA"/>
</dbReference>
<dbReference type="OrthoDB" id="9793236at2"/>
<dbReference type="Proteomes" id="UP000282195">
    <property type="component" value="Chromosome"/>
</dbReference>
<evidence type="ECO:0000313" key="3">
    <source>
        <dbReference type="Proteomes" id="UP000282195"/>
    </source>
</evidence>
<feature type="domain" description="Reverse transcriptase" evidence="1">
    <location>
        <begin position="96"/>
        <end position="339"/>
    </location>
</feature>
<evidence type="ECO:0000313" key="2">
    <source>
        <dbReference type="EMBL" id="AYG59685.1"/>
    </source>
</evidence>
<accession>A0A387FQK4</accession>
<protein>
    <recommendedName>
        <fullName evidence="1">Reverse transcriptase domain-containing protein</fullName>
    </recommendedName>
</protein>
<reference evidence="2 3" key="1">
    <citation type="submission" date="2018-10" db="EMBL/GenBank/DDBJ databases">
        <title>Rhizobium etli, R. leguminosarum and a new Rhizobium genospecies from Phaseolus dumosus.</title>
        <authorList>
            <person name="Ramirez-Puebla S.T."/>
            <person name="Rogel-Hernandez M.A."/>
            <person name="Guerrero G."/>
            <person name="Ormeno-Orrillo E."/>
            <person name="Martinez-Romero J.C."/>
            <person name="Negrete-Yankelevich S."/>
            <person name="Martinez-Romero E."/>
        </authorList>
    </citation>
    <scope>NUCLEOTIDE SEQUENCE [LARGE SCALE GENOMIC DNA]</scope>
    <source>
        <strain evidence="2 3">CCGE525</strain>
    </source>
</reference>
<sequence length="440" mass="48375">MPAGTNIIAHECPPTLAAAQKHVAKLRSRIEHALADAEAARVAGDATRCKSAQYKARNWAQMLGSSMSGKIVALDAAYEGARFKKNRPQGEAFYAAAAALSLIRPGTEQIHIKAVNKKRYPDFRPIHAFGPAETARQLLFGWCAQPFMPVEPNQYATRNGGRPAAIKRMLELVENETFRFVATLDIKDFYPNVCRDWLKANLPVGVRVSANVVLAENSHTRSRLSGYGLASAFHCLSSCSLTYASRQGLLQGAASSSIVADAIVAQVLGTLHPTKAIADVELVNYADNFALLARTRRELEAAIQSLSAAFGQHPAGDMRLTCDGIKRLSDGFVFLGYQIKRVRGKVEAVPTGKNVEKFARKFDRLAARQVVGEDAGGKEMLRAVKAWRAAFREWQAGDFWILARLRAYDRALPDARRALQSVFRKLVERDRRQISALLAA</sequence>
<dbReference type="InterPro" id="IPR000477">
    <property type="entry name" value="RT_dom"/>
</dbReference>